<dbReference type="Proteomes" id="UP001056012">
    <property type="component" value="Chromosome 7"/>
</dbReference>
<proteinExistence type="predicted"/>
<keyword evidence="1" id="KW-0175">Coiled coil</keyword>
<dbReference type="EMBL" id="CP089280">
    <property type="protein sequence ID" value="USP81406.1"/>
    <property type="molecule type" value="Genomic_DNA"/>
</dbReference>
<evidence type="ECO:0000256" key="1">
    <source>
        <dbReference type="SAM" id="Coils"/>
    </source>
</evidence>
<gene>
    <name evidence="3" type="ORF">yc1106_08680</name>
</gene>
<evidence type="ECO:0000313" key="4">
    <source>
        <dbReference type="Proteomes" id="UP001056012"/>
    </source>
</evidence>
<protein>
    <submittedName>
        <fullName evidence="3">Uncharacterized protein</fullName>
    </submittedName>
</protein>
<dbReference type="VEuPathDB" id="FungiDB:yc1106_08680"/>
<reference evidence="3" key="1">
    <citation type="submission" date="2021-12" db="EMBL/GenBank/DDBJ databases">
        <title>Curvularia clavata genome.</title>
        <authorList>
            <person name="Cao Y."/>
        </authorList>
    </citation>
    <scope>NUCLEOTIDE SEQUENCE</scope>
    <source>
        <strain evidence="3">Yc1106</strain>
    </source>
</reference>
<dbReference type="OrthoDB" id="3545916at2759"/>
<feature type="coiled-coil region" evidence="1">
    <location>
        <begin position="166"/>
        <end position="221"/>
    </location>
</feature>
<evidence type="ECO:0000256" key="2">
    <source>
        <dbReference type="SAM" id="MobiDB-lite"/>
    </source>
</evidence>
<feature type="coiled-coil region" evidence="1">
    <location>
        <begin position="103"/>
        <end position="130"/>
    </location>
</feature>
<accession>A0A9Q8ZFZ8</accession>
<sequence length="519" mass="59184">MNRNQNLGFFKSTSQAAVMKEAEYPVTPTKPRGNQTRQNYVGEFSSNPQSCAGSTRSANHSSNGVEKHLQFNSVTSAMQNRDAGGTFWHNNLRRQNRKLFFSNKNLHEMNNRLKARVGRLTAECDDMKREKTRSDKEYKASIQKISSEAEASKYLRGQLENFGAQKEALREDLMASRLQCQSLEEQLYHREAKLQDSLQTLKLCRDEARGLRDQVQALQKEMLAQVPNNEVITDEVFSRDFHAIVSLVKSLSRSIQPPQNVDILDALEPGVLLRDVSKHHWDTRARKKAYVEAWIWSVLIDKVFRYAFGPCKDLVNLHIYWCFIFGDSWINRWPKPNPESETWRFTTVTKLVGDTGQETLIAGQDHGDRPGLNAYAHQLQQEMLERRGYVANIIKSHLTAVVPTSDLSHISEVVNKAFALALDMSMQRFRVQVTWPDIGEEFEASSMTPVPDRNGEEIRRGVVAFIVNPGLSRWGNARGQDFGVCHEIVPSLVQLEPVQTRREALHVLVPIKQGPEEVQ</sequence>
<organism evidence="3 4">
    <name type="scientific">Curvularia clavata</name>
    <dbReference type="NCBI Taxonomy" id="95742"/>
    <lineage>
        <taxon>Eukaryota</taxon>
        <taxon>Fungi</taxon>
        <taxon>Dikarya</taxon>
        <taxon>Ascomycota</taxon>
        <taxon>Pezizomycotina</taxon>
        <taxon>Dothideomycetes</taxon>
        <taxon>Pleosporomycetidae</taxon>
        <taxon>Pleosporales</taxon>
        <taxon>Pleosporineae</taxon>
        <taxon>Pleosporaceae</taxon>
        <taxon>Curvularia</taxon>
    </lineage>
</organism>
<feature type="region of interest" description="Disordered" evidence="2">
    <location>
        <begin position="43"/>
        <end position="62"/>
    </location>
</feature>
<dbReference type="AlphaFoldDB" id="A0A9Q8ZFZ8"/>
<evidence type="ECO:0000313" key="3">
    <source>
        <dbReference type="EMBL" id="USP81406.1"/>
    </source>
</evidence>
<name>A0A9Q8ZFZ8_CURCL</name>
<keyword evidence="4" id="KW-1185">Reference proteome</keyword>